<evidence type="ECO:0000313" key="1">
    <source>
        <dbReference type="EMBL" id="PYD58684.1"/>
    </source>
</evidence>
<keyword evidence="2" id="KW-1185">Reference proteome</keyword>
<dbReference type="Proteomes" id="UP000248257">
    <property type="component" value="Unassembled WGS sequence"/>
</dbReference>
<organism evidence="1 2">
    <name type="scientific">Komagataeibacter xylinus</name>
    <name type="common">Gluconacetobacter xylinus</name>
    <dbReference type="NCBI Taxonomy" id="28448"/>
    <lineage>
        <taxon>Bacteria</taxon>
        <taxon>Pseudomonadati</taxon>
        <taxon>Pseudomonadota</taxon>
        <taxon>Alphaproteobacteria</taxon>
        <taxon>Acetobacterales</taxon>
        <taxon>Acetobacteraceae</taxon>
        <taxon>Komagataeibacter</taxon>
    </lineage>
</organism>
<comment type="caution">
    <text evidence="1">The sequence shown here is derived from an EMBL/GenBank/DDBJ whole genome shotgun (WGS) entry which is preliminary data.</text>
</comment>
<gene>
    <name evidence="1" type="ORF">CFR75_00060</name>
</gene>
<dbReference type="EMBL" id="NKUC01000001">
    <property type="protein sequence ID" value="PYD58684.1"/>
    <property type="molecule type" value="Genomic_DNA"/>
</dbReference>
<protein>
    <submittedName>
        <fullName evidence="1">Uncharacterized protein</fullName>
    </submittedName>
</protein>
<proteinExistence type="predicted"/>
<dbReference type="AlphaFoldDB" id="A0A318PRQ4"/>
<sequence length="298" mass="32133">MSDPESGPVRVRITALIAALLGAIIIPVAAHADNQRFDGGELAHDAPQYFVLRPDDAATAMRMGELRLSESSIDFSNGERLDVMPDPGGRAGHLLYRVEYGQNPVMPTGNLLCAAPLNPLYLDFVAQGDDAAHYDMTLYCSSRVVPFRAIGAGKSAAVFHYTRATDTVWAHSPAESGYLHGAVAQYCTRHHAHDTQAACTAREESAYAAIMTRQIAPPVLKQCASYVTGRREHAGYVSFAGLLNCARLHDSRAVFDYCAARITGQKRADDTTFFDATPAQADGAALCFNALAARQARD</sequence>
<dbReference type="OrthoDB" id="7277790at2"/>
<accession>A0A318PRQ4</accession>
<reference evidence="1 2" key="1">
    <citation type="submission" date="2017-07" db="EMBL/GenBank/DDBJ databases">
        <title>A draft genome sequence of Komagataeibacter xylinus LMG 1515.</title>
        <authorList>
            <person name="Skraban J."/>
            <person name="Cleenwerck I."/>
            <person name="Vandamme P."/>
            <person name="Trcek J."/>
        </authorList>
    </citation>
    <scope>NUCLEOTIDE SEQUENCE [LARGE SCALE GENOMIC DNA]</scope>
    <source>
        <strain evidence="1 2">LMG 1515</strain>
    </source>
</reference>
<evidence type="ECO:0000313" key="2">
    <source>
        <dbReference type="Proteomes" id="UP000248257"/>
    </source>
</evidence>
<name>A0A318PRQ4_KOMXY</name>